<keyword evidence="3" id="KW-1185">Reference proteome</keyword>
<dbReference type="Pfam" id="PF02627">
    <property type="entry name" value="CMD"/>
    <property type="match status" value="1"/>
</dbReference>
<name>A0A511V5E3_9BACL</name>
<dbReference type="InterPro" id="IPR052512">
    <property type="entry name" value="4CMD/NDH-1_regulator"/>
</dbReference>
<evidence type="ECO:0000313" key="3">
    <source>
        <dbReference type="Proteomes" id="UP000321157"/>
    </source>
</evidence>
<feature type="domain" description="Carboxymuconolactone decarboxylase-like" evidence="1">
    <location>
        <begin position="35"/>
        <end position="116"/>
    </location>
</feature>
<dbReference type="AlphaFoldDB" id="A0A511V5E3"/>
<comment type="caution">
    <text evidence="2">The sequence shown here is derived from an EMBL/GenBank/DDBJ whole genome shotgun (WGS) entry which is preliminary data.</text>
</comment>
<organism evidence="2 3">
    <name type="scientific">Aneurinibacillus danicus</name>
    <dbReference type="NCBI Taxonomy" id="267746"/>
    <lineage>
        <taxon>Bacteria</taxon>
        <taxon>Bacillati</taxon>
        <taxon>Bacillota</taxon>
        <taxon>Bacilli</taxon>
        <taxon>Bacillales</taxon>
        <taxon>Paenibacillaceae</taxon>
        <taxon>Aneurinibacillus group</taxon>
        <taxon>Aneurinibacillus</taxon>
    </lineage>
</organism>
<dbReference type="PANTHER" id="PTHR33570">
    <property type="entry name" value="4-CARBOXYMUCONOLACTONE DECARBOXYLASE FAMILY PROTEIN"/>
    <property type="match status" value="1"/>
</dbReference>
<dbReference type="GO" id="GO:0051920">
    <property type="term" value="F:peroxiredoxin activity"/>
    <property type="evidence" value="ECO:0007669"/>
    <property type="project" value="InterPro"/>
</dbReference>
<dbReference type="RefSeq" id="WP_371863546.1">
    <property type="nucleotide sequence ID" value="NZ_BJXX01000068.1"/>
</dbReference>
<sequence length="129" mass="14296">MMSSARYEAGMETLRKMVSEEILSQTVEHVKKFDPDFSNMIVEFAFGDIYSRPGLDLKQRELITIASLITQGAESQLSFHIHGALKAGLTPKEIVEAVMHCVPYAGFPKALGALGVVMNIFNELGIKHR</sequence>
<dbReference type="Proteomes" id="UP000321157">
    <property type="component" value="Unassembled WGS sequence"/>
</dbReference>
<evidence type="ECO:0000313" key="2">
    <source>
        <dbReference type="EMBL" id="GEN34167.1"/>
    </source>
</evidence>
<dbReference type="PANTHER" id="PTHR33570:SF2">
    <property type="entry name" value="CARBOXYMUCONOLACTONE DECARBOXYLASE-LIKE DOMAIN-CONTAINING PROTEIN"/>
    <property type="match status" value="1"/>
</dbReference>
<reference evidence="2 3" key="1">
    <citation type="submission" date="2019-07" db="EMBL/GenBank/DDBJ databases">
        <title>Whole genome shotgun sequence of Aneurinibacillus danicus NBRC 102444.</title>
        <authorList>
            <person name="Hosoyama A."/>
            <person name="Uohara A."/>
            <person name="Ohji S."/>
            <person name="Ichikawa N."/>
        </authorList>
    </citation>
    <scope>NUCLEOTIDE SEQUENCE [LARGE SCALE GENOMIC DNA]</scope>
    <source>
        <strain evidence="2 3">NBRC 102444</strain>
    </source>
</reference>
<dbReference type="SUPFAM" id="SSF69118">
    <property type="entry name" value="AhpD-like"/>
    <property type="match status" value="1"/>
</dbReference>
<dbReference type="Gene3D" id="1.20.1290.10">
    <property type="entry name" value="AhpD-like"/>
    <property type="match status" value="1"/>
</dbReference>
<protein>
    <submittedName>
        <fullName evidence="2">4-carboxymuconolactone decarboxylase</fullName>
    </submittedName>
</protein>
<proteinExistence type="predicted"/>
<accession>A0A511V5E3</accession>
<dbReference type="InterPro" id="IPR003779">
    <property type="entry name" value="CMD-like"/>
</dbReference>
<dbReference type="EMBL" id="BJXX01000068">
    <property type="protein sequence ID" value="GEN34167.1"/>
    <property type="molecule type" value="Genomic_DNA"/>
</dbReference>
<dbReference type="InterPro" id="IPR029032">
    <property type="entry name" value="AhpD-like"/>
</dbReference>
<evidence type="ECO:0000259" key="1">
    <source>
        <dbReference type="Pfam" id="PF02627"/>
    </source>
</evidence>
<gene>
    <name evidence="2" type="ORF">ADA01nite_16270</name>
</gene>